<keyword evidence="1" id="KW-0732">Signal</keyword>
<accession>A0A2K3PH51</accession>
<dbReference type="EMBL" id="ASHM01007012">
    <property type="protein sequence ID" value="PNY14627.1"/>
    <property type="molecule type" value="Genomic_DNA"/>
</dbReference>
<gene>
    <name evidence="2" type="ORF">L195_g011311</name>
</gene>
<protein>
    <submittedName>
        <fullName evidence="2">Antimicrobial peptide MBP-1 related (LEM1)</fullName>
    </submittedName>
</protein>
<name>A0A2K3PH51_TRIPR</name>
<sequence>MTLQGKHVIQILGMLMLISLATANEVSQKENLGQCLGKCGEGVLSCVVGCYNSQLQNFLGCAMKCEGVNTSCMTKCTSTILMPPLP</sequence>
<evidence type="ECO:0000256" key="1">
    <source>
        <dbReference type="SAM" id="SignalP"/>
    </source>
</evidence>
<organism evidence="2 3">
    <name type="scientific">Trifolium pratense</name>
    <name type="common">Red clover</name>
    <dbReference type="NCBI Taxonomy" id="57577"/>
    <lineage>
        <taxon>Eukaryota</taxon>
        <taxon>Viridiplantae</taxon>
        <taxon>Streptophyta</taxon>
        <taxon>Embryophyta</taxon>
        <taxon>Tracheophyta</taxon>
        <taxon>Spermatophyta</taxon>
        <taxon>Magnoliopsida</taxon>
        <taxon>eudicotyledons</taxon>
        <taxon>Gunneridae</taxon>
        <taxon>Pentapetalae</taxon>
        <taxon>rosids</taxon>
        <taxon>fabids</taxon>
        <taxon>Fabales</taxon>
        <taxon>Fabaceae</taxon>
        <taxon>Papilionoideae</taxon>
        <taxon>50 kb inversion clade</taxon>
        <taxon>NPAAA clade</taxon>
        <taxon>Hologalegina</taxon>
        <taxon>IRL clade</taxon>
        <taxon>Trifolieae</taxon>
        <taxon>Trifolium</taxon>
    </lineage>
</organism>
<reference evidence="2 3" key="1">
    <citation type="journal article" date="2014" name="Am. J. Bot.">
        <title>Genome assembly and annotation for red clover (Trifolium pratense; Fabaceae).</title>
        <authorList>
            <person name="Istvanek J."/>
            <person name="Jaros M."/>
            <person name="Krenek A."/>
            <person name="Repkova J."/>
        </authorList>
    </citation>
    <scope>NUCLEOTIDE SEQUENCE [LARGE SCALE GENOMIC DNA]</scope>
    <source>
        <strain evidence="3">cv. Tatra</strain>
        <tissue evidence="2">Young leaves</tissue>
    </source>
</reference>
<evidence type="ECO:0000313" key="3">
    <source>
        <dbReference type="Proteomes" id="UP000236291"/>
    </source>
</evidence>
<dbReference type="AlphaFoldDB" id="A0A2K3PH51"/>
<dbReference type="OrthoDB" id="1343235at2759"/>
<feature type="chain" id="PRO_5014388576" evidence="1">
    <location>
        <begin position="24"/>
        <end position="86"/>
    </location>
</feature>
<reference evidence="2 3" key="2">
    <citation type="journal article" date="2017" name="Front. Plant Sci.">
        <title>Gene Classification and Mining of Molecular Markers Useful in Red Clover (Trifolium pratense) Breeding.</title>
        <authorList>
            <person name="Istvanek J."/>
            <person name="Dluhosova J."/>
            <person name="Dluhos P."/>
            <person name="Patkova L."/>
            <person name="Nedelnik J."/>
            <person name="Repkova J."/>
        </authorList>
    </citation>
    <scope>NUCLEOTIDE SEQUENCE [LARGE SCALE GENOMIC DNA]</scope>
    <source>
        <strain evidence="3">cv. Tatra</strain>
        <tissue evidence="2">Young leaves</tissue>
    </source>
</reference>
<feature type="signal peptide" evidence="1">
    <location>
        <begin position="1"/>
        <end position="23"/>
    </location>
</feature>
<evidence type="ECO:0000313" key="2">
    <source>
        <dbReference type="EMBL" id="PNY14627.1"/>
    </source>
</evidence>
<dbReference type="Proteomes" id="UP000236291">
    <property type="component" value="Unassembled WGS sequence"/>
</dbReference>
<comment type="caution">
    <text evidence="2">The sequence shown here is derived from an EMBL/GenBank/DDBJ whole genome shotgun (WGS) entry which is preliminary data.</text>
</comment>
<proteinExistence type="predicted"/>
<dbReference type="Gramene" id="Tp57577_TGAC_v2_mRNA27364">
    <property type="protein sequence ID" value="Tp57577_TGAC_v2_mRNA27364"/>
    <property type="gene ID" value="Tp57577_TGAC_v2_gene26457"/>
</dbReference>